<keyword evidence="4 7" id="KW-0964">Secreted</keyword>
<dbReference type="InterPro" id="IPR019778">
    <property type="entry name" value="Class_I_Hydrophobin_CS"/>
</dbReference>
<proteinExistence type="inferred from homology"/>
<organism evidence="8 9">
    <name type="scientific">Schizophyllum amplum</name>
    <dbReference type="NCBI Taxonomy" id="97359"/>
    <lineage>
        <taxon>Eukaryota</taxon>
        <taxon>Fungi</taxon>
        <taxon>Dikarya</taxon>
        <taxon>Basidiomycota</taxon>
        <taxon>Agaricomycotina</taxon>
        <taxon>Agaricomycetes</taxon>
        <taxon>Agaricomycetidae</taxon>
        <taxon>Agaricales</taxon>
        <taxon>Schizophyllaceae</taxon>
        <taxon>Schizophyllum</taxon>
    </lineage>
</organism>
<name>A0A550CQI2_9AGAR</name>
<evidence type="ECO:0000256" key="3">
    <source>
        <dbReference type="ARBA" id="ARBA00022512"/>
    </source>
</evidence>
<dbReference type="PROSITE" id="PS00956">
    <property type="entry name" value="HYDROPHOBIN"/>
    <property type="match status" value="1"/>
</dbReference>
<dbReference type="InterPro" id="IPR001338">
    <property type="entry name" value="Class_I_Hydrophobin"/>
</dbReference>
<accession>A0A550CQI2</accession>
<keyword evidence="6 7" id="KW-1015">Disulfide bond</keyword>
<dbReference type="SMART" id="SM00075">
    <property type="entry name" value="HYDRO"/>
    <property type="match status" value="1"/>
</dbReference>
<dbReference type="STRING" id="97359.A0A550CQI2"/>
<evidence type="ECO:0000313" key="9">
    <source>
        <dbReference type="Proteomes" id="UP000320762"/>
    </source>
</evidence>
<evidence type="ECO:0000313" key="8">
    <source>
        <dbReference type="EMBL" id="TRM67063.1"/>
    </source>
</evidence>
<dbReference type="EMBL" id="VDMD01000003">
    <property type="protein sequence ID" value="TRM67063.1"/>
    <property type="molecule type" value="Genomic_DNA"/>
</dbReference>
<dbReference type="GO" id="GO:0005199">
    <property type="term" value="F:structural constituent of cell wall"/>
    <property type="evidence" value="ECO:0007669"/>
    <property type="project" value="InterPro"/>
</dbReference>
<evidence type="ECO:0000256" key="4">
    <source>
        <dbReference type="ARBA" id="ARBA00022525"/>
    </source>
</evidence>
<keyword evidence="5 7" id="KW-0732">Signal</keyword>
<dbReference type="CDD" id="cd23507">
    <property type="entry name" value="hydrophobin_I"/>
    <property type="match status" value="1"/>
</dbReference>
<evidence type="ECO:0000256" key="7">
    <source>
        <dbReference type="RuleBase" id="RU365009"/>
    </source>
</evidence>
<keyword evidence="9" id="KW-1185">Reference proteome</keyword>
<evidence type="ECO:0000256" key="2">
    <source>
        <dbReference type="ARBA" id="ARBA00010446"/>
    </source>
</evidence>
<gene>
    <name evidence="8" type="ORF">BD626DRAFT_484636</name>
</gene>
<reference evidence="8 9" key="1">
    <citation type="journal article" date="2019" name="New Phytol.">
        <title>Comparative genomics reveals unique wood-decay strategies and fruiting body development in the Schizophyllaceae.</title>
        <authorList>
            <person name="Almasi E."/>
            <person name="Sahu N."/>
            <person name="Krizsan K."/>
            <person name="Balint B."/>
            <person name="Kovacs G.M."/>
            <person name="Kiss B."/>
            <person name="Cseklye J."/>
            <person name="Drula E."/>
            <person name="Henrissat B."/>
            <person name="Nagy I."/>
            <person name="Chovatia M."/>
            <person name="Adam C."/>
            <person name="LaButti K."/>
            <person name="Lipzen A."/>
            <person name="Riley R."/>
            <person name="Grigoriev I.V."/>
            <person name="Nagy L.G."/>
        </authorList>
    </citation>
    <scope>NUCLEOTIDE SEQUENCE [LARGE SCALE GENOMIC DNA]</scope>
    <source>
        <strain evidence="8 9">NL-1724</strain>
    </source>
</reference>
<feature type="chain" id="PRO_5022266660" description="Hydrophobin" evidence="7">
    <location>
        <begin position="20"/>
        <end position="142"/>
    </location>
</feature>
<evidence type="ECO:0000256" key="6">
    <source>
        <dbReference type="ARBA" id="ARBA00023157"/>
    </source>
</evidence>
<evidence type="ECO:0000256" key="5">
    <source>
        <dbReference type="ARBA" id="ARBA00022729"/>
    </source>
</evidence>
<keyword evidence="3 7" id="KW-0134">Cell wall</keyword>
<comment type="similarity">
    <text evidence="2 7">Belongs to the fungal hydrophobin family.</text>
</comment>
<dbReference type="OrthoDB" id="4225815at2759"/>
<dbReference type="Proteomes" id="UP000320762">
    <property type="component" value="Unassembled WGS sequence"/>
</dbReference>
<comment type="subcellular location">
    <subcellularLocation>
        <location evidence="1 7">Secreted</location>
        <location evidence="1 7">Cell wall</location>
    </subcellularLocation>
</comment>
<dbReference type="AlphaFoldDB" id="A0A550CQI2"/>
<evidence type="ECO:0000256" key="1">
    <source>
        <dbReference type="ARBA" id="ARBA00004191"/>
    </source>
</evidence>
<dbReference type="Pfam" id="PF01185">
    <property type="entry name" value="Hydrophobin"/>
    <property type="match status" value="1"/>
</dbReference>
<dbReference type="GO" id="GO:0009277">
    <property type="term" value="C:fungal-type cell wall"/>
    <property type="evidence" value="ECO:0007669"/>
    <property type="project" value="InterPro"/>
</dbReference>
<protein>
    <recommendedName>
        <fullName evidence="7">Hydrophobin</fullName>
    </recommendedName>
</protein>
<comment type="caution">
    <text evidence="8">The sequence shown here is derived from an EMBL/GenBank/DDBJ whole genome shotgun (WGS) entry which is preliminary data.</text>
</comment>
<sequence length="142" mass="14460">MKLQSFIVFLFALFFVAQAVPMGETNAQRMSRGLAPLKPRNLGKGSAVEFARRAGPSSTPGSCSTGPVQCCNKVVKASNPAAGLLLGLLGIVLGDLNTLVGLTCSPISVIGAGGNSCSAQTVCCENNSFNGLINIGCSPISL</sequence>
<feature type="signal peptide" evidence="7">
    <location>
        <begin position="1"/>
        <end position="19"/>
    </location>
</feature>